<evidence type="ECO:0000256" key="1">
    <source>
        <dbReference type="SAM" id="MobiDB-lite"/>
    </source>
</evidence>
<accession>W9T0B1</accession>
<protein>
    <submittedName>
        <fullName evidence="2">Uncharacterized protein</fullName>
    </submittedName>
</protein>
<dbReference type="AlphaFoldDB" id="W9T0B1"/>
<gene>
    <name evidence="2" type="ORF">L484_021476</name>
</gene>
<organism evidence="2 3">
    <name type="scientific">Morus notabilis</name>
    <dbReference type="NCBI Taxonomy" id="981085"/>
    <lineage>
        <taxon>Eukaryota</taxon>
        <taxon>Viridiplantae</taxon>
        <taxon>Streptophyta</taxon>
        <taxon>Embryophyta</taxon>
        <taxon>Tracheophyta</taxon>
        <taxon>Spermatophyta</taxon>
        <taxon>Magnoliopsida</taxon>
        <taxon>eudicotyledons</taxon>
        <taxon>Gunneridae</taxon>
        <taxon>Pentapetalae</taxon>
        <taxon>rosids</taxon>
        <taxon>fabids</taxon>
        <taxon>Rosales</taxon>
        <taxon>Moraceae</taxon>
        <taxon>Moreae</taxon>
        <taxon>Morus</taxon>
    </lineage>
</organism>
<reference evidence="3" key="1">
    <citation type="submission" date="2013-01" db="EMBL/GenBank/DDBJ databases">
        <title>Draft Genome Sequence of a Mulberry Tree, Morus notabilis C.K. Schneid.</title>
        <authorList>
            <person name="He N."/>
            <person name="Zhao S."/>
        </authorList>
    </citation>
    <scope>NUCLEOTIDE SEQUENCE</scope>
</reference>
<dbReference type="EMBL" id="KE346356">
    <property type="protein sequence ID" value="EXC35114.1"/>
    <property type="molecule type" value="Genomic_DNA"/>
</dbReference>
<name>W9T0B1_9ROSA</name>
<sequence length="64" mass="7162">MKPMNSFSHPGIYVGDKPTTIVRKPKNHIDDEANIPKQQRHQAPTQHIYASIANGPRSSTTDHT</sequence>
<proteinExistence type="predicted"/>
<evidence type="ECO:0000313" key="3">
    <source>
        <dbReference type="Proteomes" id="UP000030645"/>
    </source>
</evidence>
<feature type="region of interest" description="Disordered" evidence="1">
    <location>
        <begin position="33"/>
        <end position="64"/>
    </location>
</feature>
<dbReference type="Proteomes" id="UP000030645">
    <property type="component" value="Unassembled WGS sequence"/>
</dbReference>
<keyword evidence="3" id="KW-1185">Reference proteome</keyword>
<evidence type="ECO:0000313" key="2">
    <source>
        <dbReference type="EMBL" id="EXC35114.1"/>
    </source>
</evidence>